<dbReference type="Pfam" id="PF00027">
    <property type="entry name" value="cNMP_binding"/>
    <property type="match status" value="1"/>
</dbReference>
<keyword evidence="3" id="KW-1185">Reference proteome</keyword>
<dbReference type="InterPro" id="IPR014710">
    <property type="entry name" value="RmlC-like_jellyroll"/>
</dbReference>
<feature type="domain" description="Cyclic nucleotide-binding" evidence="1">
    <location>
        <begin position="10"/>
        <end position="114"/>
    </location>
</feature>
<proteinExistence type="predicted"/>
<gene>
    <name evidence="2" type="ORF">AsAng_0050160</name>
</gene>
<dbReference type="PROSITE" id="PS50042">
    <property type="entry name" value="CNMP_BINDING_3"/>
    <property type="match status" value="1"/>
</dbReference>
<dbReference type="EMBL" id="AP026867">
    <property type="protein sequence ID" value="BDS14237.1"/>
    <property type="molecule type" value="Genomic_DNA"/>
</dbReference>
<dbReference type="CDD" id="cd00038">
    <property type="entry name" value="CAP_ED"/>
    <property type="match status" value="1"/>
</dbReference>
<evidence type="ECO:0000313" key="3">
    <source>
        <dbReference type="Proteomes" id="UP001060919"/>
    </source>
</evidence>
<evidence type="ECO:0000259" key="1">
    <source>
        <dbReference type="PROSITE" id="PS50042"/>
    </source>
</evidence>
<dbReference type="SUPFAM" id="SSF51206">
    <property type="entry name" value="cAMP-binding domain-like"/>
    <property type="match status" value="1"/>
</dbReference>
<dbReference type="InterPro" id="IPR000595">
    <property type="entry name" value="cNMP-bd_dom"/>
</dbReference>
<protein>
    <submittedName>
        <fullName evidence="2">Crp/Fnr family transcriptional regulator</fullName>
    </submittedName>
</protein>
<organism evidence="2 3">
    <name type="scientific">Aureispira anguillae</name>
    <dbReference type="NCBI Taxonomy" id="2864201"/>
    <lineage>
        <taxon>Bacteria</taxon>
        <taxon>Pseudomonadati</taxon>
        <taxon>Bacteroidota</taxon>
        <taxon>Saprospiria</taxon>
        <taxon>Saprospirales</taxon>
        <taxon>Saprospiraceae</taxon>
        <taxon>Aureispira</taxon>
    </lineage>
</organism>
<dbReference type="Proteomes" id="UP001060919">
    <property type="component" value="Chromosome"/>
</dbReference>
<dbReference type="RefSeq" id="WP_264789458.1">
    <property type="nucleotide sequence ID" value="NZ_AP026867.1"/>
</dbReference>
<name>A0A915YJ96_9BACT</name>
<dbReference type="KEGG" id="aup:AsAng_0050160"/>
<dbReference type="InterPro" id="IPR018490">
    <property type="entry name" value="cNMP-bd_dom_sf"/>
</dbReference>
<sequence>MKALQQTIDQLIHLNDTEWSALSALFQPKQLQKKTYFANCGEYASQFALVETGVLRAFYRTDTGEEYNKTFFSPNTFVGAYASLITGNKNLIDIQCLTDCTVWIADYPSFTKLFDAYPKIERIARLLAEQYFIQKEKREIHLVTLEAKERYQVFQTEHPHLEQLIPQYHIASYLGISATQLSRIRAAK</sequence>
<reference evidence="2" key="1">
    <citation type="submission" date="2022-09" db="EMBL/GenBank/DDBJ databases">
        <title>Aureispira anguillicida sp. nov., isolated from Leptocephalus of Japanese eel Anguilla japonica.</title>
        <authorList>
            <person name="Yuasa K."/>
            <person name="Mekata T."/>
            <person name="Ikunari K."/>
        </authorList>
    </citation>
    <scope>NUCLEOTIDE SEQUENCE</scope>
    <source>
        <strain evidence="2">EL160426</strain>
    </source>
</reference>
<evidence type="ECO:0000313" key="2">
    <source>
        <dbReference type="EMBL" id="BDS14237.1"/>
    </source>
</evidence>
<dbReference type="Gene3D" id="2.60.120.10">
    <property type="entry name" value="Jelly Rolls"/>
    <property type="match status" value="1"/>
</dbReference>
<dbReference type="AlphaFoldDB" id="A0A915YJ96"/>
<accession>A0A915YJ96</accession>